<dbReference type="GeneID" id="100496741"/>
<feature type="compositionally biased region" description="Polar residues" evidence="2">
    <location>
        <begin position="391"/>
        <end position="406"/>
    </location>
</feature>
<dbReference type="OMA" id="GPFSQHN"/>
<feature type="compositionally biased region" description="Basic and acidic residues" evidence="2">
    <location>
        <begin position="378"/>
        <end position="390"/>
    </location>
</feature>
<evidence type="ECO:0000313" key="3">
    <source>
        <dbReference type="Ensembl" id="ENSXETP00000114602"/>
    </source>
</evidence>
<feature type="compositionally biased region" description="Polar residues" evidence="2">
    <location>
        <begin position="200"/>
        <end position="220"/>
    </location>
</feature>
<feature type="compositionally biased region" description="Acidic residues" evidence="2">
    <location>
        <begin position="1"/>
        <end position="12"/>
    </location>
</feature>
<dbReference type="CTD" id="56936"/>
<dbReference type="PANTHER" id="PTHR33663">
    <property type="entry name" value="COILED-COIL DOMAIN-CONTAINING PROTEIN 177"/>
    <property type="match status" value="1"/>
</dbReference>
<dbReference type="AGR" id="Xenbase:XB-GENE-6462825"/>
<feature type="compositionally biased region" description="Polar residues" evidence="2">
    <location>
        <begin position="145"/>
        <end position="188"/>
    </location>
</feature>
<evidence type="ECO:0000256" key="2">
    <source>
        <dbReference type="SAM" id="MobiDB-lite"/>
    </source>
</evidence>
<feature type="coiled-coil region" evidence="1">
    <location>
        <begin position="488"/>
        <end position="549"/>
    </location>
</feature>
<feature type="compositionally biased region" description="Low complexity" evidence="2">
    <location>
        <begin position="123"/>
        <end position="136"/>
    </location>
</feature>
<protein>
    <submittedName>
        <fullName evidence="3">Coiled-coil domain containing 177</fullName>
    </submittedName>
    <submittedName>
        <fullName evidence="5">Coiled-coil domain-containing protein 177</fullName>
    </submittedName>
</protein>
<dbReference type="InterPro" id="IPR029090">
    <property type="entry name" value="DUF4659"/>
</dbReference>
<feature type="compositionally biased region" description="Basic and acidic residues" evidence="2">
    <location>
        <begin position="359"/>
        <end position="371"/>
    </location>
</feature>
<gene>
    <name evidence="3 5 6" type="primary">ccdc177</name>
</gene>
<feature type="region of interest" description="Disordered" evidence="2">
    <location>
        <begin position="1"/>
        <end position="24"/>
    </location>
</feature>
<keyword evidence="4" id="KW-1185">Reference proteome</keyword>
<dbReference type="Xenbase" id="XB-GENE-6462825">
    <property type="gene designation" value="ccdc177"/>
</dbReference>
<evidence type="ECO:0000313" key="4">
    <source>
        <dbReference type="Proteomes" id="UP000008143"/>
    </source>
</evidence>
<organism evidence="3">
    <name type="scientific">Xenopus tropicalis</name>
    <name type="common">Western clawed frog</name>
    <name type="synonym">Silurana tropicalis</name>
    <dbReference type="NCBI Taxonomy" id="8364"/>
    <lineage>
        <taxon>Eukaryota</taxon>
        <taxon>Metazoa</taxon>
        <taxon>Chordata</taxon>
        <taxon>Craniata</taxon>
        <taxon>Vertebrata</taxon>
        <taxon>Euteleostomi</taxon>
        <taxon>Amphibia</taxon>
        <taxon>Batrachia</taxon>
        <taxon>Anura</taxon>
        <taxon>Pipoidea</taxon>
        <taxon>Pipidae</taxon>
        <taxon>Xenopodinae</taxon>
        <taxon>Xenopus</taxon>
        <taxon>Silurana</taxon>
    </lineage>
</organism>
<dbReference type="RefSeq" id="XP_002935376.2">
    <property type="nucleotide sequence ID" value="XM_002935330.5"/>
</dbReference>
<dbReference type="Ensembl" id="ENSXETT00000112060">
    <property type="protein sequence ID" value="ENSXETP00000114602"/>
    <property type="gene ID" value="ENSXETG00000045261"/>
</dbReference>
<dbReference type="PANTHER" id="PTHR33663:SF1">
    <property type="entry name" value="COILED-COIL DOMAIN-CONTAINING PROTEIN 177"/>
    <property type="match status" value="1"/>
</dbReference>
<dbReference type="GeneTree" id="ENSGT00940000164505"/>
<reference evidence="5" key="3">
    <citation type="submission" date="2025-04" db="UniProtKB">
        <authorList>
            <consortium name="RefSeq"/>
        </authorList>
    </citation>
    <scope>IDENTIFICATION</scope>
    <source>
        <strain evidence="5">Nigerian</strain>
        <tissue evidence="5">Liver and blood</tissue>
    </source>
</reference>
<dbReference type="OrthoDB" id="200110at2759"/>
<dbReference type="Proteomes" id="UP000008143">
    <property type="component" value="Chromosome 8"/>
</dbReference>
<feature type="region of interest" description="Disordered" evidence="2">
    <location>
        <begin position="359"/>
        <end position="412"/>
    </location>
</feature>
<dbReference type="KEGG" id="xtr:100496741"/>
<feature type="region of interest" description="Disordered" evidence="2">
    <location>
        <begin position="123"/>
        <end position="264"/>
    </location>
</feature>
<accession>A0A803K2Q6</accession>
<feature type="compositionally biased region" description="Low complexity" evidence="2">
    <location>
        <begin position="250"/>
        <end position="263"/>
    </location>
</feature>
<reference evidence="3" key="1">
    <citation type="journal article" date="2010" name="Science">
        <title>The genome of the Western clawed frog Xenopus tropicalis.</title>
        <authorList>
            <person name="Hellsten U."/>
            <person name="Harland R.M."/>
            <person name="Gilchrist M.J."/>
            <person name="Hendrix D."/>
            <person name="Jurka J."/>
            <person name="Kapitonov V."/>
            <person name="Ovcharenko I."/>
            <person name="Putnam N.H."/>
            <person name="Shu S."/>
            <person name="Taher L."/>
            <person name="Blitz I.L."/>
            <person name="Blumberg B."/>
            <person name="Dichmann D.S."/>
            <person name="Dubchak I."/>
            <person name="Amaya E."/>
            <person name="Detter J.C."/>
            <person name="Fletcher R."/>
            <person name="Gerhard D.S."/>
            <person name="Goodstein D."/>
            <person name="Graves T."/>
            <person name="Grigoriev I.V."/>
            <person name="Grimwood J."/>
            <person name="Kawashima T."/>
            <person name="Lindquist E."/>
            <person name="Lucas S.M."/>
            <person name="Mead P.E."/>
            <person name="Mitros T."/>
            <person name="Ogino H."/>
            <person name="Ohta Y."/>
            <person name="Poliakov A.V."/>
            <person name="Pollet N."/>
            <person name="Robert J."/>
            <person name="Salamov A."/>
            <person name="Sater A.K."/>
            <person name="Schmutz J."/>
            <person name="Terry A."/>
            <person name="Vize P.D."/>
            <person name="Warren W.C."/>
            <person name="Wells D."/>
            <person name="Wills A."/>
            <person name="Wilson R.K."/>
            <person name="Zimmerman L.B."/>
            <person name="Zorn A.M."/>
            <person name="Grainger R."/>
            <person name="Grammer T."/>
            <person name="Khokha M.K."/>
            <person name="Richardson P.M."/>
            <person name="Rokhsar D.S."/>
        </authorList>
    </citation>
    <scope>NUCLEOTIDE SEQUENCE [LARGE SCALE GENOMIC DNA]</scope>
    <source>
        <strain evidence="3">Nigerian</strain>
    </source>
</reference>
<dbReference type="AlphaFoldDB" id="A0A803K2Q6"/>
<sequence>MIMAESTDDPGGEEAAGGVTARQREHSPMLHLDLYNFECNEAEGSRYVLTSPRSLEACARCMVKPVELLSRSLADLVREAPGRSMRVAKGLCEVYEIERQRKLQMCREERERIIRQEKRRILPLMMSSSLGPPSSSKAPSRAEPHSSTAAQNSDLPKSVGQQNNEPSTKSQTQKNTNLSKGFQKTNQPPLKGPHKHRSKVSTSLQRSESLICNDVQNRGPTVSKKPICPAPPKHKSQSLDSLQKARGGASAKTSSESTTSSCSGDGRAVQFIQRSRTLDTVNSLMGRSFSLGDLSHSPQTAKKVEKMVKEVKKRGVQELPQRDKKIAAIMIAKHQEENIRKEQRYLAHIQWDIQRKNSELRKEQEEKERQKALLHGQRSWERHMKSRENRNSVGEMSTASLTQSKSPLLEEKGKDQVQELEKIKGEKLANTQTVKQKKSKEEKKEQEGGLFQDKLLVAQHKKKENEEQLHISKSLQNKAEKMKHQAMAQELTQKKEYETEELRKTLQKNLQKAQENVEQLLEKRNQELKERARKEELQILRAKQAAEKQEQGRQEHLQKLAIVAEKRLQHAAQVAEEVVQHKARKAIECRLEKERIQRENRQRVQKNEDMKRKELLESIEKKLERSDHIFRERQTVLDNARSVARASFNIREKVRAETNTRTFDKMAFEAELYANINKK</sequence>
<name>A0A803K2Q6_XENTR</name>
<dbReference type="Pfam" id="PF15558">
    <property type="entry name" value="DUF4659"/>
    <property type="match status" value="1"/>
</dbReference>
<keyword evidence="1" id="KW-0175">Coiled coil</keyword>
<reference evidence="3" key="2">
    <citation type="submission" date="2021-03" db="UniProtKB">
        <authorList>
            <consortium name="Ensembl"/>
        </authorList>
    </citation>
    <scope>IDENTIFICATION</scope>
</reference>
<evidence type="ECO:0000313" key="6">
    <source>
        <dbReference type="Xenbase" id="XB-GENE-6462825"/>
    </source>
</evidence>
<evidence type="ECO:0000256" key="1">
    <source>
        <dbReference type="SAM" id="Coils"/>
    </source>
</evidence>
<proteinExistence type="predicted"/>
<evidence type="ECO:0000313" key="5">
    <source>
        <dbReference type="RefSeq" id="XP_002935376.2"/>
    </source>
</evidence>